<evidence type="ECO:0000313" key="1">
    <source>
        <dbReference type="EMBL" id="GAL28586.1"/>
    </source>
</evidence>
<dbReference type="EMBL" id="BBMS01000046">
    <property type="protein sequence ID" value="GAL28586.1"/>
    <property type="molecule type" value="Genomic_DNA"/>
</dbReference>
<keyword evidence="2" id="KW-1185">Reference proteome</keyword>
<gene>
    <name evidence="1" type="ORF">JCM19239_5769</name>
</gene>
<protein>
    <submittedName>
        <fullName evidence="1">Mobile element protein</fullName>
    </submittedName>
</protein>
<organism evidence="1 2">
    <name type="scientific">Vibrio variabilis</name>
    <dbReference type="NCBI Taxonomy" id="990271"/>
    <lineage>
        <taxon>Bacteria</taxon>
        <taxon>Pseudomonadati</taxon>
        <taxon>Pseudomonadota</taxon>
        <taxon>Gammaproteobacteria</taxon>
        <taxon>Vibrionales</taxon>
        <taxon>Vibrionaceae</taxon>
        <taxon>Vibrio</taxon>
    </lineage>
</organism>
<accession>A0ABQ0JIK8</accession>
<name>A0ABQ0JIK8_9VIBR</name>
<comment type="caution">
    <text evidence="1">The sequence shown here is derived from an EMBL/GenBank/DDBJ whole genome shotgun (WGS) entry which is preliminary data.</text>
</comment>
<dbReference type="Proteomes" id="UP000029223">
    <property type="component" value="Unassembled WGS sequence"/>
</dbReference>
<reference evidence="2" key="1">
    <citation type="submission" date="2014-09" db="EMBL/GenBank/DDBJ databases">
        <title>Vibrio variabilis JCM 19239. (C206) whole genome shotgun sequence.</title>
        <authorList>
            <person name="Sawabe T."/>
            <person name="Meirelles P."/>
            <person name="Nakanishi M."/>
            <person name="Sayaka M."/>
            <person name="Hattori M."/>
            <person name="Ohkuma M."/>
        </authorList>
    </citation>
    <scope>NUCLEOTIDE SEQUENCE [LARGE SCALE GENOMIC DNA]</scope>
    <source>
        <strain evidence="2">JCM 19239</strain>
    </source>
</reference>
<proteinExistence type="predicted"/>
<sequence>MKVMKAYIEKRGVFKTLYVDRASITMVQNAVTSRRCSELVKS</sequence>
<evidence type="ECO:0000313" key="2">
    <source>
        <dbReference type="Proteomes" id="UP000029223"/>
    </source>
</evidence>